<reference evidence="3" key="1">
    <citation type="journal article" date="2019" name="Int. J. Syst. Evol. Microbiol.">
        <title>The Global Catalogue of Microorganisms (GCM) 10K type strain sequencing project: providing services to taxonomists for standard genome sequencing and annotation.</title>
        <authorList>
            <consortium name="The Broad Institute Genomics Platform"/>
            <consortium name="The Broad Institute Genome Sequencing Center for Infectious Disease"/>
            <person name="Wu L."/>
            <person name="Ma J."/>
        </authorList>
    </citation>
    <scope>NUCLEOTIDE SEQUENCE [LARGE SCALE GENOMIC DNA]</scope>
    <source>
        <strain evidence="3">CGMCC 1.16226</strain>
    </source>
</reference>
<dbReference type="InterPro" id="IPR011094">
    <property type="entry name" value="Uncharacterised_LppY/LpqO"/>
</dbReference>
<accession>A0ABW4WD38</accession>
<gene>
    <name evidence="2" type="ORF">ACFSQT_14950</name>
</gene>
<evidence type="ECO:0000313" key="2">
    <source>
        <dbReference type="EMBL" id="MFD2054339.1"/>
    </source>
</evidence>
<proteinExistence type="predicted"/>
<protein>
    <submittedName>
        <fullName evidence="2">DUF1259 domain-containing protein</fullName>
    </submittedName>
</protein>
<dbReference type="RefSeq" id="WP_379019803.1">
    <property type="nucleotide sequence ID" value="NZ_JBHUGY010000022.1"/>
</dbReference>
<dbReference type="Pfam" id="PF07485">
    <property type="entry name" value="DUF1529"/>
    <property type="match status" value="2"/>
</dbReference>
<feature type="compositionally biased region" description="Basic and acidic residues" evidence="1">
    <location>
        <begin position="16"/>
        <end position="33"/>
    </location>
</feature>
<comment type="caution">
    <text evidence="2">The sequence shown here is derived from an EMBL/GenBank/DDBJ whole genome shotgun (WGS) entry which is preliminary data.</text>
</comment>
<dbReference type="Proteomes" id="UP001597349">
    <property type="component" value="Unassembled WGS sequence"/>
</dbReference>
<dbReference type="EMBL" id="JBHUGY010000022">
    <property type="protein sequence ID" value="MFD2054339.1"/>
    <property type="molecule type" value="Genomic_DNA"/>
</dbReference>
<name>A0ABW4WD38_9HYPH</name>
<evidence type="ECO:0000313" key="3">
    <source>
        <dbReference type="Proteomes" id="UP001597349"/>
    </source>
</evidence>
<evidence type="ECO:0000256" key="1">
    <source>
        <dbReference type="SAM" id="MobiDB-lite"/>
    </source>
</evidence>
<feature type="region of interest" description="Disordered" evidence="1">
    <location>
        <begin position="1"/>
        <end position="33"/>
    </location>
</feature>
<sequence length="275" mass="29467">MAAGDEADGSLTRVSVCDRDLETKLPPSKAERSKSSYWKPSLFLRSPQMQYRIAPLGAQAMVMGDLVLTQDEVSPVMKEFAQQGLEITALHNHLLRAEPATLYMHVSGQGDPLALAKALHAGLALSKTPLGDATAATPQPAAQATGLDTAAIDKIIGFKGKDSNGVYQFGIPRAEPIKQDGMDIPAAMGSAIAINFQPTGDGKAAITGDFLLAAKEVNPVIKAMRDNGIEVTALHNHMLNEEPRVFFMHFWANNDAEKLARGLRAALDQVDVRKG</sequence>
<organism evidence="2 3">
    <name type="scientific">Mesorhizobium calcicola</name>
    <dbReference type="NCBI Taxonomy" id="1300310"/>
    <lineage>
        <taxon>Bacteria</taxon>
        <taxon>Pseudomonadati</taxon>
        <taxon>Pseudomonadota</taxon>
        <taxon>Alphaproteobacteria</taxon>
        <taxon>Hyphomicrobiales</taxon>
        <taxon>Phyllobacteriaceae</taxon>
        <taxon>Mesorhizobium</taxon>
    </lineage>
</organism>
<keyword evidence="3" id="KW-1185">Reference proteome</keyword>